<gene>
    <name evidence="1" type="ORF">Srubr_34920</name>
</gene>
<protein>
    <submittedName>
        <fullName evidence="1">Uncharacterized protein</fullName>
    </submittedName>
</protein>
<sequence>MARAEDNRPKQVSTQHMSVLTQENMPVFIEQPVEKLAASVHSSEALNNEFCSRWKGGPLTCVECVKNLEIREAPTLDTTRVFSSGQRALCESEDQRVGQGALPAQEPLACSMLTRRYEGVRNYKSVYERDDDFHKACEYFYVHIKEAEKEHEVQAVKSAAA</sequence>
<organism evidence="1 2">
    <name type="scientific">Streptomyces rubradiris</name>
    <name type="common">Streptomyces achromogenes subsp. rubradiris</name>
    <dbReference type="NCBI Taxonomy" id="285531"/>
    <lineage>
        <taxon>Bacteria</taxon>
        <taxon>Bacillati</taxon>
        <taxon>Actinomycetota</taxon>
        <taxon>Actinomycetes</taxon>
        <taxon>Kitasatosporales</taxon>
        <taxon>Streptomycetaceae</taxon>
        <taxon>Streptomyces</taxon>
    </lineage>
</organism>
<proteinExistence type="predicted"/>
<name>A0ABQ3RCR4_STRRR</name>
<comment type="caution">
    <text evidence="1">The sequence shown here is derived from an EMBL/GenBank/DDBJ whole genome shotgun (WGS) entry which is preliminary data.</text>
</comment>
<dbReference type="Proteomes" id="UP000646738">
    <property type="component" value="Unassembled WGS sequence"/>
</dbReference>
<evidence type="ECO:0000313" key="2">
    <source>
        <dbReference type="Proteomes" id="UP000646738"/>
    </source>
</evidence>
<reference evidence="2" key="1">
    <citation type="submission" date="2023-07" db="EMBL/GenBank/DDBJ databases">
        <title>Whole genome shotgun sequence of Streptomyces achromogenes subsp. rubradiris NBRC 14000.</title>
        <authorList>
            <person name="Komaki H."/>
            <person name="Tamura T."/>
        </authorList>
    </citation>
    <scope>NUCLEOTIDE SEQUENCE [LARGE SCALE GENOMIC DNA]</scope>
    <source>
        <strain evidence="2">NBRC 14000</strain>
    </source>
</reference>
<dbReference type="Gene3D" id="1.20.910.10">
    <property type="entry name" value="Heme oxygenase-like"/>
    <property type="match status" value="1"/>
</dbReference>
<evidence type="ECO:0000313" key="1">
    <source>
        <dbReference type="EMBL" id="GHI53646.1"/>
    </source>
</evidence>
<dbReference type="InterPro" id="IPR016084">
    <property type="entry name" value="Haem_Oase-like_multi-hlx"/>
</dbReference>
<accession>A0ABQ3RCR4</accession>
<keyword evidence="2" id="KW-1185">Reference proteome</keyword>
<dbReference type="EMBL" id="BNEA01000015">
    <property type="protein sequence ID" value="GHI53646.1"/>
    <property type="molecule type" value="Genomic_DNA"/>
</dbReference>